<dbReference type="InterPro" id="IPR037518">
    <property type="entry name" value="MPN"/>
</dbReference>
<evidence type="ECO:0000313" key="7">
    <source>
        <dbReference type="EMBL" id="SVA25024.1"/>
    </source>
</evidence>
<dbReference type="Gene3D" id="3.40.140.10">
    <property type="entry name" value="Cytidine Deaminase, domain 2"/>
    <property type="match status" value="1"/>
</dbReference>
<keyword evidence="4" id="KW-0862">Zinc</keyword>
<name>A0A381UAN8_9ZZZZ</name>
<keyword evidence="1" id="KW-0645">Protease</keyword>
<evidence type="ECO:0000259" key="6">
    <source>
        <dbReference type="PROSITE" id="PS50249"/>
    </source>
</evidence>
<dbReference type="CDD" id="cd08070">
    <property type="entry name" value="MPN_like"/>
    <property type="match status" value="1"/>
</dbReference>
<proteinExistence type="predicted"/>
<evidence type="ECO:0000256" key="5">
    <source>
        <dbReference type="ARBA" id="ARBA00023049"/>
    </source>
</evidence>
<dbReference type="PROSITE" id="PS50249">
    <property type="entry name" value="MPN"/>
    <property type="match status" value="1"/>
</dbReference>
<dbReference type="Pfam" id="PF14464">
    <property type="entry name" value="Prok-JAB"/>
    <property type="match status" value="1"/>
</dbReference>
<dbReference type="SMART" id="SM00232">
    <property type="entry name" value="JAB_MPN"/>
    <property type="match status" value="1"/>
</dbReference>
<accession>A0A381UAN8</accession>
<dbReference type="PANTHER" id="PTHR34858">
    <property type="entry name" value="CYSO-CYSTEINE PEPTIDASE"/>
    <property type="match status" value="1"/>
</dbReference>
<dbReference type="SUPFAM" id="SSF102712">
    <property type="entry name" value="JAB1/MPN domain"/>
    <property type="match status" value="1"/>
</dbReference>
<dbReference type="AlphaFoldDB" id="A0A381UAN8"/>
<evidence type="ECO:0000256" key="1">
    <source>
        <dbReference type="ARBA" id="ARBA00022670"/>
    </source>
</evidence>
<keyword evidence="5" id="KW-0482">Metalloprotease</keyword>
<evidence type="ECO:0000256" key="2">
    <source>
        <dbReference type="ARBA" id="ARBA00022723"/>
    </source>
</evidence>
<dbReference type="InterPro" id="IPR000555">
    <property type="entry name" value="JAMM/MPN+_dom"/>
</dbReference>
<dbReference type="FunFam" id="3.40.140.10:FF:000085">
    <property type="entry name" value="Mov34/MPN/PAD-1 family protein"/>
    <property type="match status" value="1"/>
</dbReference>
<dbReference type="GO" id="GO:0008235">
    <property type="term" value="F:metalloexopeptidase activity"/>
    <property type="evidence" value="ECO:0007669"/>
    <property type="project" value="TreeGrafter"/>
</dbReference>
<organism evidence="7">
    <name type="scientific">marine metagenome</name>
    <dbReference type="NCBI Taxonomy" id="408172"/>
    <lineage>
        <taxon>unclassified sequences</taxon>
        <taxon>metagenomes</taxon>
        <taxon>ecological metagenomes</taxon>
    </lineage>
</organism>
<dbReference type="PANTHER" id="PTHR34858:SF1">
    <property type="entry name" value="CYSO-CYSTEINE PEPTIDASE"/>
    <property type="match status" value="1"/>
</dbReference>
<dbReference type="GO" id="GO:0008270">
    <property type="term" value="F:zinc ion binding"/>
    <property type="evidence" value="ECO:0007669"/>
    <property type="project" value="TreeGrafter"/>
</dbReference>
<evidence type="ECO:0000256" key="3">
    <source>
        <dbReference type="ARBA" id="ARBA00022801"/>
    </source>
</evidence>
<dbReference type="EMBL" id="UINC01006027">
    <property type="protein sequence ID" value="SVA25024.1"/>
    <property type="molecule type" value="Genomic_DNA"/>
</dbReference>
<protein>
    <recommendedName>
        <fullName evidence="6">MPN domain-containing protein</fullName>
    </recommendedName>
</protein>
<dbReference type="InterPro" id="IPR028090">
    <property type="entry name" value="JAB_dom_prok"/>
</dbReference>
<gene>
    <name evidence="7" type="ORF">METZ01_LOCUS77878</name>
</gene>
<feature type="domain" description="MPN" evidence="6">
    <location>
        <begin position="6"/>
        <end position="128"/>
    </location>
</feature>
<keyword evidence="2" id="KW-0479">Metal-binding</keyword>
<reference evidence="7" key="1">
    <citation type="submission" date="2018-05" db="EMBL/GenBank/DDBJ databases">
        <authorList>
            <person name="Lanie J.A."/>
            <person name="Ng W.-L."/>
            <person name="Kazmierczak K.M."/>
            <person name="Andrzejewski T.M."/>
            <person name="Davidsen T.M."/>
            <person name="Wayne K.J."/>
            <person name="Tettelin H."/>
            <person name="Glass J.I."/>
            <person name="Rusch D."/>
            <person name="Podicherti R."/>
            <person name="Tsui H.-C.T."/>
            <person name="Winkler M.E."/>
        </authorList>
    </citation>
    <scope>NUCLEOTIDE SEQUENCE</scope>
</reference>
<dbReference type="GO" id="GO:0006508">
    <property type="term" value="P:proteolysis"/>
    <property type="evidence" value="ECO:0007669"/>
    <property type="project" value="UniProtKB-KW"/>
</dbReference>
<dbReference type="InterPro" id="IPR051929">
    <property type="entry name" value="VirAsm_ModProt"/>
</dbReference>
<evidence type="ECO:0000256" key="4">
    <source>
        <dbReference type="ARBA" id="ARBA00022833"/>
    </source>
</evidence>
<keyword evidence="3" id="KW-0378">Hydrolase</keyword>
<sequence length="139" mass="15469">MALSMLVLHAAAEAGIRRHARESYPYECCGALIGCNQVVSEVFALPNTTEEGPRRRFLIRPVDYQAAELRATELGAELLGFYHSHPDSPAEPSQYDLDHAWPVFAYVILAVTAGKPAALTSWRLREDRLAFDEQPVTVE</sequence>